<feature type="non-terminal residue" evidence="3">
    <location>
        <position position="1"/>
    </location>
</feature>
<feature type="compositionally biased region" description="Low complexity" evidence="2">
    <location>
        <begin position="150"/>
        <end position="162"/>
    </location>
</feature>
<protein>
    <submittedName>
        <fullName evidence="3">Uncharacterized protein</fullName>
    </submittedName>
</protein>
<dbReference type="EMBL" id="LFIW01002441">
    <property type="protein sequence ID" value="KZL70472.1"/>
    <property type="molecule type" value="Genomic_DNA"/>
</dbReference>
<feature type="region of interest" description="Disordered" evidence="2">
    <location>
        <begin position="280"/>
        <end position="357"/>
    </location>
</feature>
<feature type="compositionally biased region" description="Polar residues" evidence="2">
    <location>
        <begin position="399"/>
        <end position="410"/>
    </location>
</feature>
<evidence type="ECO:0000313" key="3">
    <source>
        <dbReference type="EMBL" id="KZL70472.1"/>
    </source>
</evidence>
<accession>A0A166SAM2</accession>
<feature type="compositionally biased region" description="Polar residues" evidence="2">
    <location>
        <begin position="193"/>
        <end position="210"/>
    </location>
</feature>
<name>A0A166SAM2_COLIC</name>
<gene>
    <name evidence="3" type="ORF">CI238_12729</name>
</gene>
<evidence type="ECO:0000256" key="2">
    <source>
        <dbReference type="SAM" id="MobiDB-lite"/>
    </source>
</evidence>
<feature type="region of interest" description="Disordered" evidence="2">
    <location>
        <begin position="55"/>
        <end position="227"/>
    </location>
</feature>
<comment type="caution">
    <text evidence="3">The sequence shown here is derived from an EMBL/GenBank/DDBJ whole genome shotgun (WGS) entry which is preliminary data.</text>
</comment>
<proteinExistence type="predicted"/>
<feature type="coiled-coil region" evidence="1">
    <location>
        <begin position="237"/>
        <end position="264"/>
    </location>
</feature>
<dbReference type="PANTHER" id="PTHR39610:SF2">
    <property type="entry name" value="BZIP DOMAIN-CONTAINING PROTEIN"/>
    <property type="match status" value="1"/>
</dbReference>
<organism evidence="3 4">
    <name type="scientific">Colletotrichum incanum</name>
    <name type="common">Soybean anthracnose fungus</name>
    <dbReference type="NCBI Taxonomy" id="1573173"/>
    <lineage>
        <taxon>Eukaryota</taxon>
        <taxon>Fungi</taxon>
        <taxon>Dikarya</taxon>
        <taxon>Ascomycota</taxon>
        <taxon>Pezizomycotina</taxon>
        <taxon>Sordariomycetes</taxon>
        <taxon>Hypocreomycetidae</taxon>
        <taxon>Glomerellales</taxon>
        <taxon>Glomerellaceae</taxon>
        <taxon>Colletotrichum</taxon>
        <taxon>Colletotrichum spaethianum species complex</taxon>
    </lineage>
</organism>
<keyword evidence="4" id="KW-1185">Reference proteome</keyword>
<dbReference type="AlphaFoldDB" id="A0A166SAM2"/>
<feature type="compositionally biased region" description="Polar residues" evidence="2">
    <location>
        <begin position="70"/>
        <end position="79"/>
    </location>
</feature>
<evidence type="ECO:0000313" key="4">
    <source>
        <dbReference type="Proteomes" id="UP000076584"/>
    </source>
</evidence>
<sequence length="445" mass="47579">LTSWITSNWIPSAPLLTHFHPTSRLSPKSCNQFYDDLSLLGVRLPGPLSLLLSLSPSLDTPGQPPELPAQPSQSDQTINDMAPDLNSLPSSPPSLPVRSRMTSSNSEVPFPPAGGAPRGESPTGSPRRLSTSLQAAATMNAGLQHEPSRRSSSGSLSRSRQSPNAGRRRSTVLMNLQLNDPSLPGPGEMVADNQHTQSGGATTASPQPMATSPMMVPGGDPHHNRAPSLGELHQELEAEQEAQVNRLLQMIRQQQLQLQQLQAAQGHSSSAIEDSAIVSERSNQGTPISQPSSILPPSGFTPLPSSGSFSRSPVMPHPRSSFDMARADLQRRSRTPSRGASPRLRSTSISGDSGDHWVLGGRDESAFYQAETQMLVRENQMLRHRIRDLEKQLTDLLPGTTTHGNPSEPANPSHLRAAAAGEDDDTTARTTPSIIEGSSEAAKEA</sequence>
<reference evidence="3 4" key="1">
    <citation type="submission" date="2015-06" db="EMBL/GenBank/DDBJ databases">
        <title>Survival trade-offs in plant roots during colonization by closely related pathogenic and mutualistic fungi.</title>
        <authorList>
            <person name="Hacquard S."/>
            <person name="Kracher B."/>
            <person name="Hiruma K."/>
            <person name="Weinman A."/>
            <person name="Muench P."/>
            <person name="Garrido Oter R."/>
            <person name="Ver Loren van Themaat E."/>
            <person name="Dallerey J.-F."/>
            <person name="Damm U."/>
            <person name="Henrissat B."/>
            <person name="Lespinet O."/>
            <person name="Thon M."/>
            <person name="Kemen E."/>
            <person name="McHardy A.C."/>
            <person name="Schulze-Lefert P."/>
            <person name="O'Connell R.J."/>
        </authorList>
    </citation>
    <scope>NUCLEOTIDE SEQUENCE [LARGE SCALE GENOMIC DNA]</scope>
    <source>
        <strain evidence="3 4">MAFF 238704</strain>
    </source>
</reference>
<evidence type="ECO:0000256" key="1">
    <source>
        <dbReference type="SAM" id="Coils"/>
    </source>
</evidence>
<dbReference type="Proteomes" id="UP000076584">
    <property type="component" value="Unassembled WGS sequence"/>
</dbReference>
<feature type="region of interest" description="Disordered" evidence="2">
    <location>
        <begin position="396"/>
        <end position="445"/>
    </location>
</feature>
<feature type="compositionally biased region" description="Polar residues" evidence="2">
    <location>
        <begin position="122"/>
        <end position="137"/>
    </location>
</feature>
<dbReference type="PANTHER" id="PTHR39610">
    <property type="entry name" value="BZIP DOMAIN-CONTAINING PROTEIN-RELATED"/>
    <property type="match status" value="1"/>
</dbReference>
<keyword evidence="1" id="KW-0175">Coiled coil</keyword>
<feature type="compositionally biased region" description="Low complexity" evidence="2">
    <location>
        <begin position="287"/>
        <end position="298"/>
    </location>
</feature>